<feature type="compositionally biased region" description="Basic and acidic residues" evidence="1">
    <location>
        <begin position="138"/>
        <end position="153"/>
    </location>
</feature>
<feature type="region of interest" description="Disordered" evidence="1">
    <location>
        <begin position="1"/>
        <end position="52"/>
    </location>
</feature>
<evidence type="ECO:0000313" key="3">
    <source>
        <dbReference type="WBParaSite" id="PSU_v2.g8124.t1"/>
    </source>
</evidence>
<feature type="region of interest" description="Disordered" evidence="1">
    <location>
        <begin position="132"/>
        <end position="153"/>
    </location>
</feature>
<evidence type="ECO:0000313" key="2">
    <source>
        <dbReference type="Proteomes" id="UP000887577"/>
    </source>
</evidence>
<feature type="compositionally biased region" description="Polar residues" evidence="1">
    <location>
        <begin position="26"/>
        <end position="38"/>
    </location>
</feature>
<dbReference type="WBParaSite" id="PSU_v2.g8124.t1">
    <property type="protein sequence ID" value="PSU_v2.g8124.t1"/>
    <property type="gene ID" value="PSU_v2.g8124"/>
</dbReference>
<name>A0A914Z619_9BILA</name>
<accession>A0A914Z619</accession>
<proteinExistence type="predicted"/>
<sequence>MDYDDSPQTSPDSEIERIDFEDGEEQGNSNFNHHQNGGNDHFNEQNDDIEMQEINNDLIDESIVENGIQENHGIYQNGFVHSNTNGFGGDDGVNGDEINDNSDIERVMTPLRPRLSDNEYDDCDSDESVYIEDEEAEKVEVKPEQNGTDKVENGKESEILILLYLS</sequence>
<feature type="compositionally biased region" description="Polar residues" evidence="1">
    <location>
        <begin position="1"/>
        <end position="12"/>
    </location>
</feature>
<reference evidence="3" key="1">
    <citation type="submission" date="2022-11" db="UniProtKB">
        <authorList>
            <consortium name="WormBaseParasite"/>
        </authorList>
    </citation>
    <scope>IDENTIFICATION</scope>
</reference>
<organism evidence="2 3">
    <name type="scientific">Panagrolaimus superbus</name>
    <dbReference type="NCBI Taxonomy" id="310955"/>
    <lineage>
        <taxon>Eukaryota</taxon>
        <taxon>Metazoa</taxon>
        <taxon>Ecdysozoa</taxon>
        <taxon>Nematoda</taxon>
        <taxon>Chromadorea</taxon>
        <taxon>Rhabditida</taxon>
        <taxon>Tylenchina</taxon>
        <taxon>Panagrolaimomorpha</taxon>
        <taxon>Panagrolaimoidea</taxon>
        <taxon>Panagrolaimidae</taxon>
        <taxon>Panagrolaimus</taxon>
    </lineage>
</organism>
<keyword evidence="2" id="KW-1185">Reference proteome</keyword>
<protein>
    <submittedName>
        <fullName evidence="3">Uncharacterized protein</fullName>
    </submittedName>
</protein>
<evidence type="ECO:0000256" key="1">
    <source>
        <dbReference type="SAM" id="MobiDB-lite"/>
    </source>
</evidence>
<dbReference type="AlphaFoldDB" id="A0A914Z619"/>
<dbReference type="Proteomes" id="UP000887577">
    <property type="component" value="Unplaced"/>
</dbReference>